<keyword evidence="1" id="KW-1185">Reference proteome</keyword>
<proteinExistence type="predicted"/>
<dbReference type="AlphaFoldDB" id="A0A915AJH5"/>
<evidence type="ECO:0000313" key="2">
    <source>
        <dbReference type="WBParaSite" id="PgR009X_g082_t01"/>
    </source>
</evidence>
<dbReference type="Proteomes" id="UP000887569">
    <property type="component" value="Unplaced"/>
</dbReference>
<reference evidence="2" key="1">
    <citation type="submission" date="2022-11" db="UniProtKB">
        <authorList>
            <consortium name="WormBaseParasite"/>
        </authorList>
    </citation>
    <scope>IDENTIFICATION</scope>
</reference>
<evidence type="ECO:0000313" key="1">
    <source>
        <dbReference type="Proteomes" id="UP000887569"/>
    </source>
</evidence>
<protein>
    <submittedName>
        <fullName evidence="2">Uncharacterized protein</fullName>
    </submittedName>
</protein>
<name>A0A915AJH5_PARUN</name>
<sequence length="183" mass="20997">MDNYRALTTFYRGVAGSTLIRTTPLHCHQRSPIREIRLATRFLTNRSAPYLPLSSRDDFAMDCRLPLLGMKCPSLSIMYWIKKLSKCCSTTNFPVYAASLQLVPAYNEFHPLRFAFCHMIEVLCWKTYINKGTKKNSSNFSTTAADVEVTTEKRINRNAACLRKMIKECVTQLQSCNECKAKF</sequence>
<organism evidence="1 2">
    <name type="scientific">Parascaris univalens</name>
    <name type="common">Nematode worm</name>
    <dbReference type="NCBI Taxonomy" id="6257"/>
    <lineage>
        <taxon>Eukaryota</taxon>
        <taxon>Metazoa</taxon>
        <taxon>Ecdysozoa</taxon>
        <taxon>Nematoda</taxon>
        <taxon>Chromadorea</taxon>
        <taxon>Rhabditida</taxon>
        <taxon>Spirurina</taxon>
        <taxon>Ascaridomorpha</taxon>
        <taxon>Ascaridoidea</taxon>
        <taxon>Ascarididae</taxon>
        <taxon>Parascaris</taxon>
    </lineage>
</organism>
<accession>A0A915AJH5</accession>
<dbReference type="WBParaSite" id="PgR009X_g082_t01">
    <property type="protein sequence ID" value="PgR009X_g082_t01"/>
    <property type="gene ID" value="PgR009X_g082"/>
</dbReference>